<evidence type="ECO:0000313" key="2">
    <source>
        <dbReference type="Proteomes" id="UP001234297"/>
    </source>
</evidence>
<comment type="caution">
    <text evidence="1">The sequence shown here is derived from an EMBL/GenBank/DDBJ whole genome shotgun (WGS) entry which is preliminary data.</text>
</comment>
<reference evidence="1 2" key="1">
    <citation type="journal article" date="2022" name="Hortic Res">
        <title>A haplotype resolved chromosomal level avocado genome allows analysis of novel avocado genes.</title>
        <authorList>
            <person name="Nath O."/>
            <person name="Fletcher S.J."/>
            <person name="Hayward A."/>
            <person name="Shaw L.M."/>
            <person name="Masouleh A.K."/>
            <person name="Furtado A."/>
            <person name="Henry R.J."/>
            <person name="Mitter N."/>
        </authorList>
    </citation>
    <scope>NUCLEOTIDE SEQUENCE [LARGE SCALE GENOMIC DNA]</scope>
    <source>
        <strain evidence="2">cv. Hass</strain>
    </source>
</reference>
<dbReference type="Proteomes" id="UP001234297">
    <property type="component" value="Chromosome 4"/>
</dbReference>
<proteinExistence type="predicted"/>
<evidence type="ECO:0000313" key="1">
    <source>
        <dbReference type="EMBL" id="KAJ8618547.1"/>
    </source>
</evidence>
<name>A0ACC2KC04_PERAE</name>
<organism evidence="1 2">
    <name type="scientific">Persea americana</name>
    <name type="common">Avocado</name>
    <dbReference type="NCBI Taxonomy" id="3435"/>
    <lineage>
        <taxon>Eukaryota</taxon>
        <taxon>Viridiplantae</taxon>
        <taxon>Streptophyta</taxon>
        <taxon>Embryophyta</taxon>
        <taxon>Tracheophyta</taxon>
        <taxon>Spermatophyta</taxon>
        <taxon>Magnoliopsida</taxon>
        <taxon>Magnoliidae</taxon>
        <taxon>Laurales</taxon>
        <taxon>Lauraceae</taxon>
        <taxon>Persea</taxon>
    </lineage>
</organism>
<sequence length="260" mass="28445">MEQSMTSSGIHHHIEHRVSRMDTLPGIAIKYGVEVADIRRLNGLVTDLQMFAHNSLQIPLPGRHLPSSVPTAEGTEMAVYKRNRTPFSDPHPSQHPRSRSLVNHCPLENGRLSAGGRETHKSNEKLGQRQKKTFADQAWGTPELLLKGESRIGFSGITAKSVALRPKLVGRADLSTDMDLGVLNPFSMGNTSVSEGFSGFWKSSCTSNLQEPVNGPSLCSISNWTKRSNLQAMPTGSSTRPIFDGLPKPVAIRRNKAAMD</sequence>
<dbReference type="EMBL" id="CM056812">
    <property type="protein sequence ID" value="KAJ8618547.1"/>
    <property type="molecule type" value="Genomic_DNA"/>
</dbReference>
<accession>A0ACC2KC04</accession>
<protein>
    <submittedName>
        <fullName evidence="1">Uncharacterized protein</fullName>
    </submittedName>
</protein>
<keyword evidence="2" id="KW-1185">Reference proteome</keyword>
<gene>
    <name evidence="1" type="ORF">MRB53_014733</name>
</gene>